<dbReference type="KEGG" id="vcn:VOLCADRAFT_86628"/>
<sequence>MKLKLLHEIHFVAAGSLNCTAFMFLLNSFDGENLAISLATQGQPNKIEILDLAALPKPASNLTWDDAINSVRLECACTSGNCSSDYAKVVLRLFAQPYWRNVGGGDQLNVSCFPTSMPVCVSMLPTMPAGWGARASAVALLYDMPDYVLPAAPPSKTGGVPSPTPSPSSSPTPSPSSSPTPSPSSSPTPAPSPTPMPSSSPSPRPLPSPVPSPSSNPSPRPPPQSKAKPKPPPMAKGKAPPKKETPRAAPARG</sequence>
<name>D8TJ64_VOLCA</name>
<accession>D8TJ64</accession>
<dbReference type="Proteomes" id="UP000001058">
    <property type="component" value="Unassembled WGS sequence"/>
</dbReference>
<dbReference type="GeneID" id="9624521"/>
<dbReference type="AlphaFoldDB" id="D8TJ64"/>
<dbReference type="InParanoid" id="D8TJ64"/>
<feature type="compositionally biased region" description="Pro residues" evidence="1">
    <location>
        <begin position="162"/>
        <end position="234"/>
    </location>
</feature>
<dbReference type="EMBL" id="GL378324">
    <property type="protein sequence ID" value="EFJ52322.1"/>
    <property type="molecule type" value="Genomic_DNA"/>
</dbReference>
<dbReference type="PANTHER" id="PTHR48184">
    <property type="entry name" value="RICIN B-TYPE LECTIN DOMAIN-CONTAINING PROTEIN"/>
    <property type="match status" value="1"/>
</dbReference>
<evidence type="ECO:0000313" key="2">
    <source>
        <dbReference type="EMBL" id="EFJ52322.1"/>
    </source>
</evidence>
<reference evidence="2 3" key="1">
    <citation type="journal article" date="2010" name="Science">
        <title>Genomic analysis of organismal complexity in the multicellular green alga Volvox carteri.</title>
        <authorList>
            <person name="Prochnik S.E."/>
            <person name="Umen J."/>
            <person name="Nedelcu A.M."/>
            <person name="Hallmann A."/>
            <person name="Miller S.M."/>
            <person name="Nishii I."/>
            <person name="Ferris P."/>
            <person name="Kuo A."/>
            <person name="Mitros T."/>
            <person name="Fritz-Laylin L.K."/>
            <person name="Hellsten U."/>
            <person name="Chapman J."/>
            <person name="Simakov O."/>
            <person name="Rensing S.A."/>
            <person name="Terry A."/>
            <person name="Pangilinan J."/>
            <person name="Kapitonov V."/>
            <person name="Jurka J."/>
            <person name="Salamov A."/>
            <person name="Shapiro H."/>
            <person name="Schmutz J."/>
            <person name="Grimwood J."/>
            <person name="Lindquist E."/>
            <person name="Lucas S."/>
            <person name="Grigoriev I.V."/>
            <person name="Schmitt R."/>
            <person name="Kirk D."/>
            <person name="Rokhsar D.S."/>
        </authorList>
    </citation>
    <scope>NUCLEOTIDE SEQUENCE [LARGE SCALE GENOMIC DNA]</scope>
    <source>
        <strain evidence="3">f. Nagariensis / Eve</strain>
    </source>
</reference>
<dbReference type="eggNOG" id="ENOG502QQ65">
    <property type="taxonomic scope" value="Eukaryota"/>
</dbReference>
<proteinExistence type="predicted"/>
<evidence type="ECO:0008006" key="4">
    <source>
        <dbReference type="Google" id="ProtNLM"/>
    </source>
</evidence>
<organism evidence="3">
    <name type="scientific">Volvox carteri f. nagariensis</name>
    <dbReference type="NCBI Taxonomy" id="3068"/>
    <lineage>
        <taxon>Eukaryota</taxon>
        <taxon>Viridiplantae</taxon>
        <taxon>Chlorophyta</taxon>
        <taxon>core chlorophytes</taxon>
        <taxon>Chlorophyceae</taxon>
        <taxon>CS clade</taxon>
        <taxon>Chlamydomonadales</taxon>
        <taxon>Volvocaceae</taxon>
        <taxon>Volvox</taxon>
    </lineage>
</organism>
<evidence type="ECO:0000256" key="1">
    <source>
        <dbReference type="SAM" id="MobiDB-lite"/>
    </source>
</evidence>
<dbReference type="RefSeq" id="XP_002946395.1">
    <property type="nucleotide sequence ID" value="XM_002946349.1"/>
</dbReference>
<keyword evidence="3" id="KW-1185">Reference proteome</keyword>
<dbReference type="STRING" id="3068.D8TJ64"/>
<protein>
    <recommendedName>
        <fullName evidence="4">Pherophorin domain-containing protein</fullName>
    </recommendedName>
</protein>
<dbReference type="PANTHER" id="PTHR48184:SF1">
    <property type="entry name" value="MEMBRANE-ASSOCIATED PROTEIN"/>
    <property type="match status" value="1"/>
</dbReference>
<dbReference type="OrthoDB" id="545621at2759"/>
<feature type="region of interest" description="Disordered" evidence="1">
    <location>
        <begin position="153"/>
        <end position="253"/>
    </location>
</feature>
<gene>
    <name evidence="2" type="ORF">VOLCADRAFT_86628</name>
</gene>
<evidence type="ECO:0000313" key="3">
    <source>
        <dbReference type="Proteomes" id="UP000001058"/>
    </source>
</evidence>